<proteinExistence type="predicted"/>
<dbReference type="AlphaFoldDB" id="A0A0V1D4X1"/>
<accession>A0A0V1D4X1</accession>
<dbReference type="EMBL" id="JYDI01000042">
    <property type="protein sequence ID" value="KRY56525.1"/>
    <property type="molecule type" value="Genomic_DNA"/>
</dbReference>
<protein>
    <submittedName>
        <fullName evidence="1">Uncharacterized protein</fullName>
    </submittedName>
</protein>
<gene>
    <name evidence="1" type="ORF">T03_17325</name>
</gene>
<organism evidence="1 2">
    <name type="scientific">Trichinella britovi</name>
    <name type="common">Parasitic roundworm</name>
    <dbReference type="NCBI Taxonomy" id="45882"/>
    <lineage>
        <taxon>Eukaryota</taxon>
        <taxon>Metazoa</taxon>
        <taxon>Ecdysozoa</taxon>
        <taxon>Nematoda</taxon>
        <taxon>Enoplea</taxon>
        <taxon>Dorylaimia</taxon>
        <taxon>Trichinellida</taxon>
        <taxon>Trichinellidae</taxon>
        <taxon>Trichinella</taxon>
    </lineage>
</organism>
<dbReference type="OrthoDB" id="10527770at2759"/>
<keyword evidence="2" id="KW-1185">Reference proteome</keyword>
<reference evidence="1 2" key="1">
    <citation type="submission" date="2015-01" db="EMBL/GenBank/DDBJ databases">
        <title>Evolution of Trichinella species and genotypes.</title>
        <authorList>
            <person name="Korhonen P.K."/>
            <person name="Edoardo P."/>
            <person name="Giuseppe L.R."/>
            <person name="Gasser R.B."/>
        </authorList>
    </citation>
    <scope>NUCLEOTIDE SEQUENCE [LARGE SCALE GENOMIC DNA]</scope>
    <source>
        <strain evidence="1">ISS120</strain>
    </source>
</reference>
<evidence type="ECO:0000313" key="1">
    <source>
        <dbReference type="EMBL" id="KRY56525.1"/>
    </source>
</evidence>
<comment type="caution">
    <text evidence="1">The sequence shown here is derived from an EMBL/GenBank/DDBJ whole genome shotgun (WGS) entry which is preliminary data.</text>
</comment>
<name>A0A0V1D4X1_TRIBR</name>
<sequence>MGGRDTVVTCMPAHQDVTQCYVKKMMKLSTNYFSTHTSAKNWKKEQMFQTYVLRSWRTLTVPDWIITPFDIETENANIEFSVQDEPVEINVDLDA</sequence>
<evidence type="ECO:0000313" key="2">
    <source>
        <dbReference type="Proteomes" id="UP000054653"/>
    </source>
</evidence>
<dbReference type="Proteomes" id="UP000054653">
    <property type="component" value="Unassembled WGS sequence"/>
</dbReference>